<evidence type="ECO:0000256" key="8">
    <source>
        <dbReference type="SAM" id="Phobius"/>
    </source>
</evidence>
<keyword evidence="2" id="KW-1003">Cell membrane</keyword>
<dbReference type="InterPro" id="IPR038731">
    <property type="entry name" value="RgtA/B/C-like"/>
</dbReference>
<organism evidence="10 11">
    <name type="scientific">Crateriforma conspicua</name>
    <dbReference type="NCBI Taxonomy" id="2527996"/>
    <lineage>
        <taxon>Bacteria</taxon>
        <taxon>Pseudomonadati</taxon>
        <taxon>Planctomycetota</taxon>
        <taxon>Planctomycetia</taxon>
        <taxon>Planctomycetales</taxon>
        <taxon>Planctomycetaceae</taxon>
        <taxon>Crateriforma</taxon>
    </lineage>
</organism>
<feature type="transmembrane region" description="Helical" evidence="8">
    <location>
        <begin position="137"/>
        <end position="155"/>
    </location>
</feature>
<feature type="domain" description="Glycosyltransferase RgtA/B/C/D-like" evidence="9">
    <location>
        <begin position="107"/>
        <end position="247"/>
    </location>
</feature>
<dbReference type="Pfam" id="PF13231">
    <property type="entry name" value="PMT_2"/>
    <property type="match status" value="1"/>
</dbReference>
<keyword evidence="6 8" id="KW-1133">Transmembrane helix</keyword>
<evidence type="ECO:0000256" key="3">
    <source>
        <dbReference type="ARBA" id="ARBA00022676"/>
    </source>
</evidence>
<gene>
    <name evidence="10" type="ORF">Pan14r_46340</name>
</gene>
<evidence type="ECO:0000256" key="2">
    <source>
        <dbReference type="ARBA" id="ARBA00022475"/>
    </source>
</evidence>
<evidence type="ECO:0000313" key="11">
    <source>
        <dbReference type="Proteomes" id="UP000317238"/>
    </source>
</evidence>
<keyword evidence="11" id="KW-1185">Reference proteome</keyword>
<dbReference type="PANTHER" id="PTHR33908">
    <property type="entry name" value="MANNOSYLTRANSFERASE YKCB-RELATED"/>
    <property type="match status" value="1"/>
</dbReference>
<dbReference type="GO" id="GO:0009103">
    <property type="term" value="P:lipopolysaccharide biosynthetic process"/>
    <property type="evidence" value="ECO:0007669"/>
    <property type="project" value="UniProtKB-ARBA"/>
</dbReference>
<feature type="transmembrane region" description="Helical" evidence="8">
    <location>
        <begin position="415"/>
        <end position="435"/>
    </location>
</feature>
<comment type="caution">
    <text evidence="10">The sequence shown here is derived from an EMBL/GenBank/DDBJ whole genome shotgun (WGS) entry which is preliminary data.</text>
</comment>
<reference evidence="10 11" key="1">
    <citation type="submission" date="2019-02" db="EMBL/GenBank/DDBJ databases">
        <title>Deep-cultivation of Planctomycetes and their phenomic and genomic characterization uncovers novel biology.</title>
        <authorList>
            <person name="Wiegand S."/>
            <person name="Jogler M."/>
            <person name="Boedeker C."/>
            <person name="Pinto D."/>
            <person name="Vollmers J."/>
            <person name="Rivas-Marin E."/>
            <person name="Kohn T."/>
            <person name="Peeters S.H."/>
            <person name="Heuer A."/>
            <person name="Rast P."/>
            <person name="Oberbeckmann S."/>
            <person name="Bunk B."/>
            <person name="Jeske O."/>
            <person name="Meyerdierks A."/>
            <person name="Storesund J.E."/>
            <person name="Kallscheuer N."/>
            <person name="Luecker S."/>
            <person name="Lage O.M."/>
            <person name="Pohl T."/>
            <person name="Merkel B.J."/>
            <person name="Hornburger P."/>
            <person name="Mueller R.-W."/>
            <person name="Bruemmer F."/>
            <person name="Labrenz M."/>
            <person name="Spormann A.M."/>
            <person name="Op Den Camp H."/>
            <person name="Overmann J."/>
            <person name="Amann R."/>
            <person name="Jetten M.S.M."/>
            <person name="Mascher T."/>
            <person name="Medema M.H."/>
            <person name="Devos D.P."/>
            <person name="Kaster A.-K."/>
            <person name="Ovreas L."/>
            <person name="Rohde M."/>
            <person name="Galperin M.Y."/>
            <person name="Jogler C."/>
        </authorList>
    </citation>
    <scope>NUCLEOTIDE SEQUENCE [LARGE SCALE GENOMIC DNA]</scope>
    <source>
        <strain evidence="10 11">Pan14r</strain>
    </source>
</reference>
<dbReference type="PANTHER" id="PTHR33908:SF11">
    <property type="entry name" value="MEMBRANE PROTEIN"/>
    <property type="match status" value="1"/>
</dbReference>
<comment type="subcellular location">
    <subcellularLocation>
        <location evidence="1">Cell membrane</location>
        <topology evidence="1">Multi-pass membrane protein</topology>
    </subcellularLocation>
</comment>
<evidence type="ECO:0000256" key="4">
    <source>
        <dbReference type="ARBA" id="ARBA00022679"/>
    </source>
</evidence>
<sequence length="586" mass="63977">MKCDPHASTIFKVVAFVIVVCHSACLGINAWRLSPTSDEYGHFYAGLRLLSDGDTSIFSVNPPLIRGMAAAPAMLAGIRSEPPVSQSLGDRPEFDAGRRLFRDDPILFQRALFGGRLLCSLFSVVGLISLLGIMRLYAGPTAALVVGCIWAFHPGIVSHGSLITNDVPVTVCMGLASASFLYWLKSTNLQTTMSLSFLFTLALLCKFSALILVPLFLAFSLATPARCLVDRATSALLVVTISMAFFCAVYGFQGMWRPLGSYAFISPGLRGEVGIDQIAGNRFLGTVAEKFLIPFPENALTGMDIQVRDFETGTPSFVAGRRGGAWWFYFYAMLVKFPMGFLIAVACAAVHCLTRAGQLGFPEIFSVTLVYMFSLVLVFTDAVGQQHRYVFPVVPFCLALVAHAYANSGCWIRRLLIFSAVLTMIEFGIAAPHWLASFNALAGGRLNGHRHLFNDATDWGQDLFRLATYSNECTDDYDVFVTSRVLSEDNLRAVGLSDSVYYAESAVSFLSGWRPDGFKSSAMDRPSLLIFSKTEVGFDPVLLELIDQGQSVKDLWGSHLSVVVDGVVTTKGPPNELSILRHDVLD</sequence>
<feature type="transmembrane region" description="Helical" evidence="8">
    <location>
        <begin position="196"/>
        <end position="222"/>
    </location>
</feature>
<protein>
    <recommendedName>
        <fullName evidence="9">Glycosyltransferase RgtA/B/C/D-like domain-containing protein</fullName>
    </recommendedName>
</protein>
<keyword evidence="5 8" id="KW-0812">Transmembrane</keyword>
<feature type="transmembrane region" description="Helical" evidence="8">
    <location>
        <begin position="6"/>
        <end position="28"/>
    </location>
</feature>
<dbReference type="EMBL" id="SJPL01000001">
    <property type="protein sequence ID" value="TWT72314.1"/>
    <property type="molecule type" value="Genomic_DNA"/>
</dbReference>
<feature type="transmembrane region" description="Helical" evidence="8">
    <location>
        <begin position="167"/>
        <end position="184"/>
    </location>
</feature>
<keyword evidence="7 8" id="KW-0472">Membrane</keyword>
<dbReference type="Proteomes" id="UP000317238">
    <property type="component" value="Unassembled WGS sequence"/>
</dbReference>
<keyword evidence="4" id="KW-0808">Transferase</keyword>
<feature type="transmembrane region" description="Helical" evidence="8">
    <location>
        <begin position="107"/>
        <end position="131"/>
    </location>
</feature>
<evidence type="ECO:0000256" key="5">
    <source>
        <dbReference type="ARBA" id="ARBA00022692"/>
    </source>
</evidence>
<accession>A0A5C5YB05</accession>
<evidence type="ECO:0000259" key="9">
    <source>
        <dbReference type="Pfam" id="PF13231"/>
    </source>
</evidence>
<name>A0A5C5YB05_9PLAN</name>
<dbReference type="InterPro" id="IPR050297">
    <property type="entry name" value="LipidA_mod_glycosyltrf_83"/>
</dbReference>
<feature type="transmembrane region" description="Helical" evidence="8">
    <location>
        <begin position="234"/>
        <end position="252"/>
    </location>
</feature>
<feature type="transmembrane region" description="Helical" evidence="8">
    <location>
        <begin position="326"/>
        <end position="352"/>
    </location>
</feature>
<proteinExistence type="predicted"/>
<dbReference type="RefSeq" id="WP_197203961.1">
    <property type="nucleotide sequence ID" value="NZ_SJPL01000001.1"/>
</dbReference>
<dbReference type="GO" id="GO:0005886">
    <property type="term" value="C:plasma membrane"/>
    <property type="evidence" value="ECO:0007669"/>
    <property type="project" value="UniProtKB-SubCell"/>
</dbReference>
<evidence type="ECO:0000256" key="7">
    <source>
        <dbReference type="ARBA" id="ARBA00023136"/>
    </source>
</evidence>
<evidence type="ECO:0000256" key="1">
    <source>
        <dbReference type="ARBA" id="ARBA00004651"/>
    </source>
</evidence>
<feature type="transmembrane region" description="Helical" evidence="8">
    <location>
        <begin position="364"/>
        <end position="383"/>
    </location>
</feature>
<feature type="transmembrane region" description="Helical" evidence="8">
    <location>
        <begin position="389"/>
        <end position="406"/>
    </location>
</feature>
<dbReference type="AlphaFoldDB" id="A0A5C5YB05"/>
<evidence type="ECO:0000256" key="6">
    <source>
        <dbReference type="ARBA" id="ARBA00022989"/>
    </source>
</evidence>
<evidence type="ECO:0000313" key="10">
    <source>
        <dbReference type="EMBL" id="TWT72314.1"/>
    </source>
</evidence>
<dbReference type="GO" id="GO:0016763">
    <property type="term" value="F:pentosyltransferase activity"/>
    <property type="evidence" value="ECO:0007669"/>
    <property type="project" value="TreeGrafter"/>
</dbReference>
<keyword evidence="3" id="KW-0328">Glycosyltransferase</keyword>